<dbReference type="SUPFAM" id="SSF53756">
    <property type="entry name" value="UDP-Glycosyltransferase/glycogen phosphorylase"/>
    <property type="match status" value="1"/>
</dbReference>
<keyword evidence="3 4" id="KW-0808">Transferase</keyword>
<evidence type="ECO:0000256" key="5">
    <source>
        <dbReference type="RuleBase" id="RU362057"/>
    </source>
</evidence>
<proteinExistence type="inferred from homology"/>
<evidence type="ECO:0000256" key="2">
    <source>
        <dbReference type="ARBA" id="ARBA00022676"/>
    </source>
</evidence>
<gene>
    <name evidence="7" type="ORF">PIB30_050006</name>
</gene>
<dbReference type="Pfam" id="PF00201">
    <property type="entry name" value="UDPGT"/>
    <property type="match status" value="1"/>
</dbReference>
<evidence type="ECO:0000256" key="1">
    <source>
        <dbReference type="ARBA" id="ARBA00009995"/>
    </source>
</evidence>
<reference evidence="7 8" key="1">
    <citation type="journal article" date="2023" name="Plants (Basel)">
        <title>Bridging the Gap: Combining Genomics and Transcriptomics Approaches to Understand Stylosanthes scabra, an Orphan Legume from the Brazilian Caatinga.</title>
        <authorList>
            <person name="Ferreira-Neto J.R.C."/>
            <person name="da Silva M.D."/>
            <person name="Binneck E."/>
            <person name="de Melo N.F."/>
            <person name="da Silva R.H."/>
            <person name="de Melo A.L.T.M."/>
            <person name="Pandolfi V."/>
            <person name="Bustamante F.O."/>
            <person name="Brasileiro-Vidal A.C."/>
            <person name="Benko-Iseppon A.M."/>
        </authorList>
    </citation>
    <scope>NUCLEOTIDE SEQUENCE [LARGE SCALE GENOMIC DNA]</scope>
    <source>
        <tissue evidence="7">Leaves</tissue>
    </source>
</reference>
<dbReference type="PROSITE" id="PS50304">
    <property type="entry name" value="TUDOR"/>
    <property type="match status" value="1"/>
</dbReference>
<dbReference type="PANTHER" id="PTHR48047:SF51">
    <property type="entry name" value="GLYCOSYLTRANSFERASE"/>
    <property type="match status" value="1"/>
</dbReference>
<keyword evidence="8" id="KW-1185">Reference proteome</keyword>
<dbReference type="PANTHER" id="PTHR48047">
    <property type="entry name" value="GLYCOSYLTRANSFERASE"/>
    <property type="match status" value="1"/>
</dbReference>
<dbReference type="EMBL" id="JASCZI010090961">
    <property type="protein sequence ID" value="MED6148095.1"/>
    <property type="molecule type" value="Genomic_DNA"/>
</dbReference>
<evidence type="ECO:0000259" key="6">
    <source>
        <dbReference type="PROSITE" id="PS50304"/>
    </source>
</evidence>
<evidence type="ECO:0000313" key="8">
    <source>
        <dbReference type="Proteomes" id="UP001341840"/>
    </source>
</evidence>
<evidence type="ECO:0000256" key="4">
    <source>
        <dbReference type="RuleBase" id="RU003718"/>
    </source>
</evidence>
<comment type="caution">
    <text evidence="7">The sequence shown here is derived from an EMBL/GenBank/DDBJ whole genome shotgun (WGS) entry which is preliminary data.</text>
</comment>
<dbReference type="InterPro" id="IPR035595">
    <property type="entry name" value="UDP_glycos_trans_CS"/>
</dbReference>
<organism evidence="7 8">
    <name type="scientific">Stylosanthes scabra</name>
    <dbReference type="NCBI Taxonomy" id="79078"/>
    <lineage>
        <taxon>Eukaryota</taxon>
        <taxon>Viridiplantae</taxon>
        <taxon>Streptophyta</taxon>
        <taxon>Embryophyta</taxon>
        <taxon>Tracheophyta</taxon>
        <taxon>Spermatophyta</taxon>
        <taxon>Magnoliopsida</taxon>
        <taxon>eudicotyledons</taxon>
        <taxon>Gunneridae</taxon>
        <taxon>Pentapetalae</taxon>
        <taxon>rosids</taxon>
        <taxon>fabids</taxon>
        <taxon>Fabales</taxon>
        <taxon>Fabaceae</taxon>
        <taxon>Papilionoideae</taxon>
        <taxon>50 kb inversion clade</taxon>
        <taxon>dalbergioids sensu lato</taxon>
        <taxon>Dalbergieae</taxon>
        <taxon>Pterocarpus clade</taxon>
        <taxon>Stylosanthes</taxon>
    </lineage>
</organism>
<dbReference type="EC" id="2.4.1.-" evidence="5"/>
<dbReference type="Gene3D" id="3.40.50.2000">
    <property type="entry name" value="Glycogen Phosphorylase B"/>
    <property type="match status" value="2"/>
</dbReference>
<feature type="domain" description="Tudor" evidence="6">
    <location>
        <begin position="220"/>
        <end position="286"/>
    </location>
</feature>
<comment type="similarity">
    <text evidence="1 4">Belongs to the UDP-glycosyltransferase family.</text>
</comment>
<evidence type="ECO:0000256" key="3">
    <source>
        <dbReference type="ARBA" id="ARBA00022679"/>
    </source>
</evidence>
<accession>A0ABU6TH77</accession>
<dbReference type="InterPro" id="IPR002213">
    <property type="entry name" value="UDP_glucos_trans"/>
</dbReference>
<name>A0ABU6TH77_9FABA</name>
<dbReference type="CDD" id="cd03784">
    <property type="entry name" value="GT1_Gtf-like"/>
    <property type="match status" value="1"/>
</dbReference>
<dbReference type="InterPro" id="IPR002999">
    <property type="entry name" value="Tudor"/>
</dbReference>
<dbReference type="PROSITE" id="PS00375">
    <property type="entry name" value="UDPGT"/>
    <property type="match status" value="1"/>
</dbReference>
<dbReference type="Proteomes" id="UP001341840">
    <property type="component" value="Unassembled WGS sequence"/>
</dbReference>
<sequence length="445" mass="50084">MAKGHTIPLLQFGRILLNRHVAVTVVTTPANRLFVEESLAGTAASVVTIPFTNTAVPGVESTDKLPSMSLFYHFALSTVSMQPHFEQALEALPRVTFMVTDGFLWWTLQSANKFKIRRLAFHCMSSYCLALCRVAAVEGVFSGPQPKGELVKLTQFTWIKMCKDDVEAEFCNSEAGNFTHEFNTKLMETTMNSYGVVENSFYELEPAFVDYLNLNSSYKTWCLGPFCLAAQQPNKIYHEPDKKPRWIRWLDEKLEDKCSVLYVSFGSQPEVSHEQLEELAFGLEESSVNFLWVITKKDWDLPEGLEERVKSKGMVVREWVDQREILMHESVRGFLSHCGWNSVLESVCAGVPILAWPLAADQHLNAKMVDEEIRVGVRVETSDGSLRGFVRREGLKKRVTELMEGAKGKEASKKVGEWACMARKAVEEGGSSWSSLGSLLQETSV</sequence>
<evidence type="ECO:0000313" key="7">
    <source>
        <dbReference type="EMBL" id="MED6148095.1"/>
    </source>
</evidence>
<keyword evidence="2 4" id="KW-0328">Glycosyltransferase</keyword>
<protein>
    <recommendedName>
        <fullName evidence="5">Glycosyltransferase</fullName>
        <ecNumber evidence="5">2.4.1.-</ecNumber>
    </recommendedName>
</protein>